<name>A0ABR6YYZ4_9FIRM</name>
<keyword evidence="2" id="KW-1185">Reference proteome</keyword>
<reference evidence="1 2" key="1">
    <citation type="journal article" date="2020" name="mSystems">
        <title>Defining Genomic and Predicted Metabolic Features of the Acetobacterium Genus.</title>
        <authorList>
            <person name="Ross D.E."/>
            <person name="Marshall C.W."/>
            <person name="Gulliver D."/>
            <person name="May H.D."/>
            <person name="Norman R.S."/>
        </authorList>
    </citation>
    <scope>NUCLEOTIDE SEQUENCE [LARGE SCALE GENOMIC DNA]</scope>
    <source>
        <strain evidence="1 2">DSM 4132</strain>
    </source>
</reference>
<dbReference type="EMBL" id="WJBE01000010">
    <property type="protein sequence ID" value="MBC3900364.1"/>
    <property type="molecule type" value="Genomic_DNA"/>
</dbReference>
<dbReference type="PANTHER" id="PTHR39441:SF1">
    <property type="entry name" value="DUF2252 DOMAIN-CONTAINING PROTEIN"/>
    <property type="match status" value="1"/>
</dbReference>
<proteinExistence type="predicted"/>
<dbReference type="Proteomes" id="UP000622405">
    <property type="component" value="Unassembled WGS sequence"/>
</dbReference>
<dbReference type="Pfam" id="PF10009">
    <property type="entry name" value="DUF2252"/>
    <property type="match status" value="1"/>
</dbReference>
<dbReference type="InterPro" id="IPR018721">
    <property type="entry name" value="DUF2252"/>
</dbReference>
<dbReference type="RefSeq" id="WP_186894601.1">
    <property type="nucleotide sequence ID" value="NZ_WJBE01000010.1"/>
</dbReference>
<accession>A0ABR6YYZ4</accession>
<dbReference type="PANTHER" id="PTHR39441">
    <property type="entry name" value="DUF2252 DOMAIN-CONTAINING PROTEIN"/>
    <property type="match status" value="1"/>
</dbReference>
<evidence type="ECO:0000313" key="2">
    <source>
        <dbReference type="Proteomes" id="UP000622405"/>
    </source>
</evidence>
<evidence type="ECO:0000313" key="1">
    <source>
        <dbReference type="EMBL" id="MBC3900364.1"/>
    </source>
</evidence>
<comment type="caution">
    <text evidence="1">The sequence shown here is derived from an EMBL/GenBank/DDBJ whole genome shotgun (WGS) entry which is preliminary data.</text>
</comment>
<gene>
    <name evidence="1" type="ORF">GH811_12120</name>
</gene>
<protein>
    <submittedName>
        <fullName evidence="1">DUF2252 domain-containing protein</fullName>
    </submittedName>
</protein>
<sequence>MILYGLNPHQMIPTAQALRQKGKAARAVISFVNQGTFSPVNRDANMMIDEQNRTRLPELIDLRRERMAVSPFTFYRGTALIMAHDLAQQAITGAPLVICGDAHINNFGLYASPERRLVFDLNDFDEAAPGPWEWDLKRLVTSIILCGEDLGMTDAHVKEAATKATFHYRYGLRKLLETSSMHRFYSSIGEDDILDSVSKKNRNAYKKVIKKAKNRNSQQVISKMTQNDAYGRRVFTENPPVLTHLDTDLAGAVEAAFEAYKQTVRPDIALLLSQHLLTDVARRVVGVGSVGTRCYLLVLTCENASHLVLQIKEASQSVVSRYNPIVGSPLGKLNPEQNNGLRVITCQQILQAYSDPFLGHFQANGRDFYVRQFRDMKGSFEMNELTSQGFLDYVEGCGLMLARAHAQSPNANYVAGYMGKSTAFEKAIVKWCYGYSRQIYRDYDNFVR</sequence>
<organism evidence="1 2">
    <name type="scientific">Acetobacterium malicum</name>
    <dbReference type="NCBI Taxonomy" id="52692"/>
    <lineage>
        <taxon>Bacteria</taxon>
        <taxon>Bacillati</taxon>
        <taxon>Bacillota</taxon>
        <taxon>Clostridia</taxon>
        <taxon>Eubacteriales</taxon>
        <taxon>Eubacteriaceae</taxon>
        <taxon>Acetobacterium</taxon>
    </lineage>
</organism>